<feature type="region of interest" description="Disordered" evidence="1">
    <location>
        <begin position="1"/>
        <end position="43"/>
    </location>
</feature>
<feature type="compositionally biased region" description="Polar residues" evidence="1">
    <location>
        <begin position="88"/>
        <end position="98"/>
    </location>
</feature>
<evidence type="ECO:0000256" key="1">
    <source>
        <dbReference type="SAM" id="MobiDB-lite"/>
    </source>
</evidence>
<evidence type="ECO:0000313" key="3">
    <source>
        <dbReference type="Proteomes" id="UP000642748"/>
    </source>
</evidence>
<organism evidence="2 3">
    <name type="scientific">Rugosimonospora africana</name>
    <dbReference type="NCBI Taxonomy" id="556532"/>
    <lineage>
        <taxon>Bacteria</taxon>
        <taxon>Bacillati</taxon>
        <taxon>Actinomycetota</taxon>
        <taxon>Actinomycetes</taxon>
        <taxon>Micromonosporales</taxon>
        <taxon>Micromonosporaceae</taxon>
        <taxon>Rugosimonospora</taxon>
    </lineage>
</organism>
<sequence>MVSIPRTPPAPAAYRRDGVNLSRQASSNKGAGGWVGRESATSTPVDHRVVDGAHKAHEQILLPPAGAIPGLDPPLGDIRMWTGRSVRSRASTDGTASGQACRRGPKPRVG</sequence>
<accession>A0A8J3QZN4</accession>
<gene>
    <name evidence="2" type="ORF">Raf01_80200</name>
</gene>
<name>A0A8J3QZN4_9ACTN</name>
<dbReference type="Proteomes" id="UP000642748">
    <property type="component" value="Unassembled WGS sequence"/>
</dbReference>
<dbReference type="AlphaFoldDB" id="A0A8J3QZN4"/>
<evidence type="ECO:0000313" key="2">
    <source>
        <dbReference type="EMBL" id="GIH19848.1"/>
    </source>
</evidence>
<feature type="compositionally biased region" description="Pro residues" evidence="1">
    <location>
        <begin position="1"/>
        <end position="11"/>
    </location>
</feature>
<feature type="region of interest" description="Disordered" evidence="1">
    <location>
        <begin position="83"/>
        <end position="110"/>
    </location>
</feature>
<dbReference type="EMBL" id="BONZ01000086">
    <property type="protein sequence ID" value="GIH19848.1"/>
    <property type="molecule type" value="Genomic_DNA"/>
</dbReference>
<keyword evidence="3" id="KW-1185">Reference proteome</keyword>
<proteinExistence type="predicted"/>
<comment type="caution">
    <text evidence="2">The sequence shown here is derived from an EMBL/GenBank/DDBJ whole genome shotgun (WGS) entry which is preliminary data.</text>
</comment>
<protein>
    <submittedName>
        <fullName evidence="2">Uncharacterized protein</fullName>
    </submittedName>
</protein>
<reference evidence="2" key="1">
    <citation type="submission" date="2021-01" db="EMBL/GenBank/DDBJ databases">
        <title>Whole genome shotgun sequence of Rugosimonospora africana NBRC 104875.</title>
        <authorList>
            <person name="Komaki H."/>
            <person name="Tamura T."/>
        </authorList>
    </citation>
    <scope>NUCLEOTIDE SEQUENCE</scope>
    <source>
        <strain evidence="2">NBRC 104875</strain>
    </source>
</reference>